<dbReference type="AlphaFoldDB" id="A0A1L0D7Q9"/>
<evidence type="ECO:0000256" key="1">
    <source>
        <dbReference type="ARBA" id="ARBA00004123"/>
    </source>
</evidence>
<gene>
    <name evidence="9" type="ORF">SAMEA4029009_CIC11G00000003961</name>
</gene>
<evidence type="ECO:0000256" key="6">
    <source>
        <dbReference type="ARBA" id="ARBA00023242"/>
    </source>
</evidence>
<dbReference type="PANTHER" id="PTHR15316:SF1">
    <property type="entry name" value="SPLICING FACTOR 3A SUBUNIT 1"/>
    <property type="match status" value="1"/>
</dbReference>
<keyword evidence="2" id="KW-0507">mRNA processing</keyword>
<dbReference type="GO" id="GO:0005686">
    <property type="term" value="C:U2 snRNP"/>
    <property type="evidence" value="ECO:0007669"/>
    <property type="project" value="TreeGrafter"/>
</dbReference>
<sequence>MSEPPQDIKTTIEKTAQYVKKNGTAFERKLLQNDSDGKFSFLNTSDKYNSYYKSLLEGRSVSKNGETVNQNDQKEIAHEPLQFLFVTELPPISTYDLNVIKLTAQYSAINSSKHTEALHRYMDKKGNRSQFAFLNRGHSLHSVFQSYLRQYLAIIDASKGKKNSEAVKHIDELISSTPQKMFQNAYERAVYEKKHKMDRRAKESELRDSQLQYALIDWQDFTFVAKVNFDAVDEVSELAVPLLRADVVYRALLAKSKEIQLEVLPVKESEVKEESPETLEQNEVKLPEVQKLSAVPKGMKIRAAGESRLKRKNREGDEKRIQCPITGQMVAELKFDQHLRVLLRDPRYKEQQDNYVKKNFSYASNITTDQVYENIKRLVKKRGYSEEEEENSKRIDIGPQQ</sequence>
<evidence type="ECO:0000256" key="2">
    <source>
        <dbReference type="ARBA" id="ARBA00022664"/>
    </source>
</evidence>
<dbReference type="EMBL" id="LT635765">
    <property type="protein sequence ID" value="SGZ52008.1"/>
    <property type="molecule type" value="Genomic_DNA"/>
</dbReference>
<feature type="compositionally biased region" description="Basic and acidic residues" evidence="7">
    <location>
        <begin position="391"/>
        <end position="401"/>
    </location>
</feature>
<keyword evidence="6" id="KW-0539">Nucleus</keyword>
<dbReference type="GO" id="GO:0003723">
    <property type="term" value="F:RNA binding"/>
    <property type="evidence" value="ECO:0007669"/>
    <property type="project" value="InterPro"/>
</dbReference>
<dbReference type="SUPFAM" id="SSF109905">
    <property type="entry name" value="Surp module (SWAP domain)"/>
    <property type="match status" value="2"/>
</dbReference>
<dbReference type="InterPro" id="IPR045146">
    <property type="entry name" value="SF3A1"/>
</dbReference>
<reference evidence="9 10" key="1">
    <citation type="submission" date="2016-10" db="EMBL/GenBank/DDBJ databases">
        <authorList>
            <person name="de Groot N.N."/>
        </authorList>
    </citation>
    <scope>NUCLEOTIDE SEQUENCE [LARGE SCALE GENOMIC DNA]</scope>
    <source>
        <strain evidence="9 10">PYCC 4715</strain>
    </source>
</reference>
<feature type="domain" description="SURP motif" evidence="8">
    <location>
        <begin position="11"/>
        <end position="52"/>
    </location>
</feature>
<evidence type="ECO:0000256" key="3">
    <source>
        <dbReference type="ARBA" id="ARBA00022728"/>
    </source>
</evidence>
<dbReference type="FunFam" id="1.10.10.790:FF:000002">
    <property type="entry name" value="Splicing factor 3A subunit 1"/>
    <property type="match status" value="1"/>
</dbReference>
<dbReference type="GO" id="GO:0000381">
    <property type="term" value="P:regulation of alternative mRNA splicing, via spliceosome"/>
    <property type="evidence" value="ECO:0007669"/>
    <property type="project" value="TreeGrafter"/>
</dbReference>
<feature type="region of interest" description="Disordered" evidence="7">
    <location>
        <begin position="382"/>
        <end position="401"/>
    </location>
</feature>
<proteinExistence type="predicted"/>
<dbReference type="InterPro" id="IPR035967">
    <property type="entry name" value="SWAP/Surp_sf"/>
</dbReference>
<evidence type="ECO:0000256" key="4">
    <source>
        <dbReference type="ARBA" id="ARBA00022737"/>
    </source>
</evidence>
<comment type="subcellular location">
    <subcellularLocation>
        <location evidence="1">Nucleus</location>
    </subcellularLocation>
</comment>
<evidence type="ECO:0000256" key="5">
    <source>
        <dbReference type="ARBA" id="ARBA00023187"/>
    </source>
</evidence>
<dbReference type="InterPro" id="IPR000061">
    <property type="entry name" value="Surp"/>
</dbReference>
<organism evidence="9 10">
    <name type="scientific">Sungouiella intermedia</name>
    <dbReference type="NCBI Taxonomy" id="45354"/>
    <lineage>
        <taxon>Eukaryota</taxon>
        <taxon>Fungi</taxon>
        <taxon>Dikarya</taxon>
        <taxon>Ascomycota</taxon>
        <taxon>Saccharomycotina</taxon>
        <taxon>Pichiomycetes</taxon>
        <taxon>Metschnikowiaceae</taxon>
        <taxon>Sungouiella</taxon>
    </lineage>
</organism>
<dbReference type="Gene3D" id="1.10.10.790">
    <property type="entry name" value="Surp module"/>
    <property type="match status" value="2"/>
</dbReference>
<keyword evidence="4" id="KW-0677">Repeat</keyword>
<protein>
    <submittedName>
        <fullName evidence="9">CIC11C00000003961</fullName>
    </submittedName>
</protein>
<dbReference type="SMART" id="SM00648">
    <property type="entry name" value="SWAP"/>
    <property type="match status" value="2"/>
</dbReference>
<dbReference type="InterPro" id="IPR022030">
    <property type="entry name" value="SF3A1_dom"/>
</dbReference>
<feature type="domain" description="SURP motif" evidence="8">
    <location>
        <begin position="99"/>
        <end position="144"/>
    </location>
</feature>
<dbReference type="GO" id="GO:0071013">
    <property type="term" value="C:catalytic step 2 spliceosome"/>
    <property type="evidence" value="ECO:0007669"/>
    <property type="project" value="TreeGrafter"/>
</dbReference>
<dbReference type="Pfam" id="PF01805">
    <property type="entry name" value="Surp"/>
    <property type="match status" value="2"/>
</dbReference>
<keyword evidence="5" id="KW-0508">mRNA splicing</keyword>
<dbReference type="GO" id="GO:0071004">
    <property type="term" value="C:U2-type prespliceosome"/>
    <property type="evidence" value="ECO:0007669"/>
    <property type="project" value="TreeGrafter"/>
</dbReference>
<dbReference type="GO" id="GO:0045292">
    <property type="term" value="P:mRNA cis splicing, via spliceosome"/>
    <property type="evidence" value="ECO:0007669"/>
    <property type="project" value="InterPro"/>
</dbReference>
<dbReference type="PROSITE" id="PS50128">
    <property type="entry name" value="SURP"/>
    <property type="match status" value="2"/>
</dbReference>
<evidence type="ECO:0000313" key="9">
    <source>
        <dbReference type="EMBL" id="SGZ52008.1"/>
    </source>
</evidence>
<keyword evidence="3" id="KW-0747">Spliceosome</keyword>
<dbReference type="PANTHER" id="PTHR15316">
    <property type="entry name" value="SPLICEOSOME ASSOCIATED PROTEIN 114/SWAP SPLICING FACTOR-RELATED"/>
    <property type="match status" value="1"/>
</dbReference>
<accession>A0A1L0D7Q9</accession>
<dbReference type="Proteomes" id="UP000182259">
    <property type="component" value="Chromosome II"/>
</dbReference>
<evidence type="ECO:0000313" key="10">
    <source>
        <dbReference type="Proteomes" id="UP000182259"/>
    </source>
</evidence>
<dbReference type="Pfam" id="PF12230">
    <property type="entry name" value="PRP21_like_P"/>
    <property type="match status" value="1"/>
</dbReference>
<evidence type="ECO:0000259" key="8">
    <source>
        <dbReference type="PROSITE" id="PS50128"/>
    </source>
</evidence>
<evidence type="ECO:0000256" key="7">
    <source>
        <dbReference type="SAM" id="MobiDB-lite"/>
    </source>
</evidence>
<name>A0A1L0D7Q9_9ASCO</name>